<dbReference type="RefSeq" id="WP_344157008.1">
    <property type="nucleotide sequence ID" value="NZ_BAAANF010000017.1"/>
</dbReference>
<dbReference type="Pfam" id="PF02880">
    <property type="entry name" value="PGM_PMM_III"/>
    <property type="match status" value="1"/>
</dbReference>
<comment type="cofactor">
    <cofactor evidence="1">
        <name>Mg(2+)</name>
        <dbReference type="ChEBI" id="CHEBI:18420"/>
    </cofactor>
</comment>
<dbReference type="InterPro" id="IPR005844">
    <property type="entry name" value="A-D-PHexomutase_a/b/a-I"/>
</dbReference>
<dbReference type="Pfam" id="PF02878">
    <property type="entry name" value="PGM_PMM_I"/>
    <property type="match status" value="1"/>
</dbReference>
<feature type="domain" description="Alpha-D-phosphohexomutase alpha/beta/alpha" evidence="10">
    <location>
        <begin position="203"/>
        <end position="302"/>
    </location>
</feature>
<keyword evidence="13" id="KW-1185">Reference proteome</keyword>
<evidence type="ECO:0000256" key="2">
    <source>
        <dbReference type="ARBA" id="ARBA00010231"/>
    </source>
</evidence>
<dbReference type="InterPro" id="IPR016066">
    <property type="entry name" value="A-D-PHexomutase_CS"/>
</dbReference>
<dbReference type="Gene3D" id="3.40.120.10">
    <property type="entry name" value="Alpha-D-Glucose-1,6-Bisphosphate, subunit A, domain 3"/>
    <property type="match status" value="3"/>
</dbReference>
<evidence type="ECO:0000256" key="3">
    <source>
        <dbReference type="ARBA" id="ARBA00022553"/>
    </source>
</evidence>
<dbReference type="Proteomes" id="UP001500280">
    <property type="component" value="Unassembled WGS sequence"/>
</dbReference>
<dbReference type="PANTHER" id="PTHR45745:SF1">
    <property type="entry name" value="PHOSPHOGLUCOMUTASE 2B-RELATED"/>
    <property type="match status" value="1"/>
</dbReference>
<proteinExistence type="inferred from homology"/>
<gene>
    <name evidence="12" type="ORF">GCM10009745_51340</name>
</gene>
<evidence type="ECO:0000256" key="7">
    <source>
        <dbReference type="RuleBase" id="RU004326"/>
    </source>
</evidence>
<dbReference type="PANTHER" id="PTHR45745">
    <property type="entry name" value="PHOSPHOMANNOMUTASE 45A"/>
    <property type="match status" value="1"/>
</dbReference>
<dbReference type="InterPro" id="IPR005843">
    <property type="entry name" value="A-D-PHexomutase_C"/>
</dbReference>
<feature type="domain" description="Alpha-D-phosphohexomutase alpha/beta/alpha" evidence="9">
    <location>
        <begin position="46"/>
        <end position="180"/>
    </location>
</feature>
<sequence length="570" mass="58816">MNDELRGAAEAWLSEDPDPDTRAELEGLLAAGDTVELADRFAGTLEFGTAGLRGAVGAGPNRMNRVVVIRAAAGLAAYLKANGLTDGPVLIGYDARHKSDVFAQDTAAVVRGAGLDAVLLDRHTPTPVIAFGIRHLKAVAGVVVTASHNPPQDNGYKVYLGDGSQIVPPADAEIAAAIAAVGPLESVPRGDDWQTTGDELLNAYLDRIAELVPADAPRDLNVAYTPLHGVGRTLVEDAVARAGFAAPAVVATQADPDPDFPTVSFPNPEEPGAIDAALELARQIDADIAVANDPDADRCAVAVPDPGLGGATGAGAGGGADAETGAGVEGAAPGGGWRMLRGDELGALLGEFLLSQRPEGVAACSIVSSSLLGKISEAYGVRYVETLTGFKWIGRVPELVFGYEEALGYCVDPTAVKDKDGVSTLVRVLEMAARAKAEGRTLIDLLDDLAIKYGLHATDQLSVRVEDLSLIQTAMSNLRATPPTTLGTHTVVQTDDLAMGSAELPPTDGLRYTLSEGARVVVRPSGTEPKLKCYLEVVIPVQDGDVAAARVAAATDLAGIKQALSTALGL</sequence>
<evidence type="ECO:0000259" key="8">
    <source>
        <dbReference type="Pfam" id="PF00408"/>
    </source>
</evidence>
<evidence type="ECO:0000259" key="11">
    <source>
        <dbReference type="Pfam" id="PF02880"/>
    </source>
</evidence>
<dbReference type="PROSITE" id="PS00710">
    <property type="entry name" value="PGM_PMM"/>
    <property type="match status" value="1"/>
</dbReference>
<dbReference type="PRINTS" id="PR00509">
    <property type="entry name" value="PGMPMM"/>
</dbReference>
<keyword evidence="4 7" id="KW-0479">Metal-binding</keyword>
<feature type="domain" description="Alpha-D-phosphohexomutase alpha/beta/alpha" evidence="11">
    <location>
        <begin position="342"/>
        <end position="449"/>
    </location>
</feature>
<evidence type="ECO:0000259" key="10">
    <source>
        <dbReference type="Pfam" id="PF02879"/>
    </source>
</evidence>
<keyword evidence="6" id="KW-0413">Isomerase</keyword>
<evidence type="ECO:0000313" key="12">
    <source>
        <dbReference type="EMBL" id="GAA1698634.1"/>
    </source>
</evidence>
<dbReference type="EMBL" id="BAAANF010000017">
    <property type="protein sequence ID" value="GAA1698634.1"/>
    <property type="molecule type" value="Genomic_DNA"/>
</dbReference>
<dbReference type="InterPro" id="IPR005845">
    <property type="entry name" value="A-D-PHexomutase_a/b/a-II"/>
</dbReference>
<evidence type="ECO:0000313" key="13">
    <source>
        <dbReference type="Proteomes" id="UP001500280"/>
    </source>
</evidence>
<name>A0ABP4U7J0_9ACTN</name>
<accession>A0ABP4U7J0</accession>
<evidence type="ECO:0000256" key="1">
    <source>
        <dbReference type="ARBA" id="ARBA00001946"/>
    </source>
</evidence>
<evidence type="ECO:0000256" key="5">
    <source>
        <dbReference type="ARBA" id="ARBA00022842"/>
    </source>
</evidence>
<dbReference type="InterPro" id="IPR005841">
    <property type="entry name" value="Alpha-D-phosphohexomutase_SF"/>
</dbReference>
<dbReference type="Gene3D" id="3.30.310.50">
    <property type="entry name" value="Alpha-D-phosphohexomutase, C-terminal domain"/>
    <property type="match status" value="1"/>
</dbReference>
<feature type="domain" description="Alpha-D-phosphohexomutase C-terminal" evidence="8">
    <location>
        <begin position="499"/>
        <end position="538"/>
    </location>
</feature>
<comment type="caution">
    <text evidence="12">The sequence shown here is derived from an EMBL/GenBank/DDBJ whole genome shotgun (WGS) entry which is preliminary data.</text>
</comment>
<protein>
    <submittedName>
        <fullName evidence="12">Phospho-sugar mutase</fullName>
    </submittedName>
</protein>
<dbReference type="SUPFAM" id="SSF55957">
    <property type="entry name" value="Phosphoglucomutase, C-terminal domain"/>
    <property type="match status" value="1"/>
</dbReference>
<dbReference type="Pfam" id="PF00408">
    <property type="entry name" value="PGM_PMM_IV"/>
    <property type="match status" value="1"/>
</dbReference>
<dbReference type="SUPFAM" id="SSF53738">
    <property type="entry name" value="Phosphoglucomutase, first 3 domains"/>
    <property type="match status" value="3"/>
</dbReference>
<comment type="similarity">
    <text evidence="2 7">Belongs to the phosphohexose mutase family.</text>
</comment>
<dbReference type="CDD" id="cd05799">
    <property type="entry name" value="PGM2"/>
    <property type="match status" value="1"/>
</dbReference>
<dbReference type="InterPro" id="IPR005846">
    <property type="entry name" value="A-D-PHexomutase_a/b/a-III"/>
</dbReference>
<dbReference type="Pfam" id="PF02879">
    <property type="entry name" value="PGM_PMM_II"/>
    <property type="match status" value="1"/>
</dbReference>
<keyword evidence="5 7" id="KW-0460">Magnesium</keyword>
<evidence type="ECO:0000259" key="9">
    <source>
        <dbReference type="Pfam" id="PF02878"/>
    </source>
</evidence>
<evidence type="ECO:0000256" key="4">
    <source>
        <dbReference type="ARBA" id="ARBA00022723"/>
    </source>
</evidence>
<dbReference type="InterPro" id="IPR016055">
    <property type="entry name" value="A-D-PHexomutase_a/b/a-I/II/III"/>
</dbReference>
<reference evidence="13" key="1">
    <citation type="journal article" date="2019" name="Int. J. Syst. Evol. Microbiol.">
        <title>The Global Catalogue of Microorganisms (GCM) 10K type strain sequencing project: providing services to taxonomists for standard genome sequencing and annotation.</title>
        <authorList>
            <consortium name="The Broad Institute Genomics Platform"/>
            <consortium name="The Broad Institute Genome Sequencing Center for Infectious Disease"/>
            <person name="Wu L."/>
            <person name="Ma J."/>
        </authorList>
    </citation>
    <scope>NUCLEOTIDE SEQUENCE [LARGE SCALE GENOMIC DNA]</scope>
    <source>
        <strain evidence="13">JCM 14307</strain>
    </source>
</reference>
<organism evidence="12 13">
    <name type="scientific">Kribbella yunnanensis</name>
    <dbReference type="NCBI Taxonomy" id="190194"/>
    <lineage>
        <taxon>Bacteria</taxon>
        <taxon>Bacillati</taxon>
        <taxon>Actinomycetota</taxon>
        <taxon>Actinomycetes</taxon>
        <taxon>Propionibacteriales</taxon>
        <taxon>Kribbellaceae</taxon>
        <taxon>Kribbella</taxon>
    </lineage>
</organism>
<keyword evidence="3" id="KW-0597">Phosphoprotein</keyword>
<dbReference type="InterPro" id="IPR036900">
    <property type="entry name" value="A-D-PHexomutase_C_sf"/>
</dbReference>
<evidence type="ECO:0000256" key="6">
    <source>
        <dbReference type="ARBA" id="ARBA00023235"/>
    </source>
</evidence>